<dbReference type="Pfam" id="PF02798">
    <property type="entry name" value="GST_N"/>
    <property type="match status" value="1"/>
</dbReference>
<dbReference type="SUPFAM" id="SSF47616">
    <property type="entry name" value="GST C-terminal domain-like"/>
    <property type="match status" value="1"/>
</dbReference>
<dbReference type="PROSITE" id="PS50404">
    <property type="entry name" value="GST_NTER"/>
    <property type="match status" value="1"/>
</dbReference>
<dbReference type="PROSITE" id="PS50405">
    <property type="entry name" value="GST_CTER"/>
    <property type="match status" value="1"/>
</dbReference>
<dbReference type="InterPro" id="IPR036282">
    <property type="entry name" value="Glutathione-S-Trfase_C_sf"/>
</dbReference>
<dbReference type="Gene3D" id="3.40.30.10">
    <property type="entry name" value="Glutaredoxin"/>
    <property type="match status" value="1"/>
</dbReference>
<dbReference type="PROSITE" id="PS51354">
    <property type="entry name" value="GLUTAREDOXIN_2"/>
    <property type="match status" value="1"/>
</dbReference>
<dbReference type="InterPro" id="IPR036249">
    <property type="entry name" value="Thioredoxin-like_sf"/>
</dbReference>
<dbReference type="SFLD" id="SFLDS00019">
    <property type="entry name" value="Glutathione_Transferase_(cytos"/>
    <property type="match status" value="1"/>
</dbReference>
<dbReference type="InterPro" id="IPR040079">
    <property type="entry name" value="Glutathione_S-Trfase"/>
</dbReference>
<name>A0A246JZA1_9SPHN</name>
<evidence type="ECO:0000259" key="1">
    <source>
        <dbReference type="PROSITE" id="PS50404"/>
    </source>
</evidence>
<dbReference type="Pfam" id="PF13410">
    <property type="entry name" value="GST_C_2"/>
    <property type="match status" value="1"/>
</dbReference>
<dbReference type="PANTHER" id="PTHR44051">
    <property type="entry name" value="GLUTATHIONE S-TRANSFERASE-RELATED"/>
    <property type="match status" value="1"/>
</dbReference>
<evidence type="ECO:0000259" key="2">
    <source>
        <dbReference type="PROSITE" id="PS50405"/>
    </source>
</evidence>
<dbReference type="OrthoDB" id="9782992at2"/>
<dbReference type="AlphaFoldDB" id="A0A246JZA1"/>
<evidence type="ECO:0000313" key="4">
    <source>
        <dbReference type="Proteomes" id="UP000197097"/>
    </source>
</evidence>
<dbReference type="SUPFAM" id="SSF52833">
    <property type="entry name" value="Thioredoxin-like"/>
    <property type="match status" value="1"/>
</dbReference>
<gene>
    <name evidence="3" type="ORF">CDQ91_07065</name>
</gene>
<keyword evidence="3" id="KW-0808">Transferase</keyword>
<comment type="caution">
    <text evidence="3">The sequence shown here is derived from an EMBL/GenBank/DDBJ whole genome shotgun (WGS) entry which is preliminary data.</text>
</comment>
<dbReference type="InterPro" id="IPR010987">
    <property type="entry name" value="Glutathione-S-Trfase_C-like"/>
</dbReference>
<dbReference type="PANTHER" id="PTHR44051:SF8">
    <property type="entry name" value="GLUTATHIONE S-TRANSFERASE GSTA"/>
    <property type="match status" value="1"/>
</dbReference>
<evidence type="ECO:0000313" key="3">
    <source>
        <dbReference type="EMBL" id="OWQ98536.1"/>
    </source>
</evidence>
<keyword evidence="4" id="KW-1185">Reference proteome</keyword>
<dbReference type="InterPro" id="IPR004045">
    <property type="entry name" value="Glutathione_S-Trfase_N"/>
</dbReference>
<dbReference type="EMBL" id="NISJ01000003">
    <property type="protein sequence ID" value="OWQ98536.1"/>
    <property type="molecule type" value="Genomic_DNA"/>
</dbReference>
<reference evidence="3 4" key="1">
    <citation type="journal article" date="2002" name="Int. J. Syst. Evol. Microbiol.">
        <title>Sphingopyxis witflariensis sp. nov., isolated from activated sludge.</title>
        <authorList>
            <person name="Kampfer P."/>
            <person name="Witzenberger R."/>
            <person name="Denner E.B."/>
            <person name="Busse H.J."/>
            <person name="Neef A."/>
        </authorList>
    </citation>
    <scope>NUCLEOTIDE SEQUENCE [LARGE SCALE GENOMIC DNA]</scope>
    <source>
        <strain evidence="3 4">DSM 14551</strain>
    </source>
</reference>
<proteinExistence type="predicted"/>
<feature type="domain" description="GST N-terminal" evidence="1">
    <location>
        <begin position="1"/>
        <end position="81"/>
    </location>
</feature>
<dbReference type="GO" id="GO:0016740">
    <property type="term" value="F:transferase activity"/>
    <property type="evidence" value="ECO:0007669"/>
    <property type="project" value="UniProtKB-KW"/>
</dbReference>
<dbReference type="Proteomes" id="UP000197097">
    <property type="component" value="Unassembled WGS sequence"/>
</dbReference>
<feature type="domain" description="GST C-terminal" evidence="2">
    <location>
        <begin position="85"/>
        <end position="209"/>
    </location>
</feature>
<dbReference type="SFLD" id="SFLDG00358">
    <property type="entry name" value="Main_(cytGST)"/>
    <property type="match status" value="1"/>
</dbReference>
<organism evidence="3 4">
    <name type="scientific">Sphingopyxis witflariensis</name>
    <dbReference type="NCBI Taxonomy" id="173675"/>
    <lineage>
        <taxon>Bacteria</taxon>
        <taxon>Pseudomonadati</taxon>
        <taxon>Pseudomonadota</taxon>
        <taxon>Alphaproteobacteria</taxon>
        <taxon>Sphingomonadales</taxon>
        <taxon>Sphingomonadaceae</taxon>
        <taxon>Sphingopyxis</taxon>
    </lineage>
</organism>
<protein>
    <submittedName>
        <fullName evidence="3">Glutathione S-transferase</fullName>
    </submittedName>
</protein>
<dbReference type="Gene3D" id="1.20.1050.10">
    <property type="match status" value="1"/>
</dbReference>
<accession>A0A246JZA1</accession>
<sequence length="218" mass="24691">MMLIFYGHPFSSYSWKAQIALYEKGLDFEYRNVDPEFPAHAKELYALWPAGKFPLLVDGDKTWFETSIVVEYLDRVQPEPRMIPEDADAALKVRQMDRVFDLHVMAVVQDIVNDRIRGPEGHAPMIVEKAKAGLDTIYAWLDKELAGDGWATPAGFTLADCAAAPSLFYADWVHEIPAHYENLRAYRARLLARPSVVRAVDGGRPYRSYFPGGAPDRD</sequence>
<dbReference type="CDD" id="cd00299">
    <property type="entry name" value="GST_C_family"/>
    <property type="match status" value="1"/>
</dbReference>
<dbReference type="CDD" id="cd00570">
    <property type="entry name" value="GST_N_family"/>
    <property type="match status" value="1"/>
</dbReference>